<dbReference type="EMBL" id="LAZR01001048">
    <property type="protein sequence ID" value="KKN51792.1"/>
    <property type="molecule type" value="Genomic_DNA"/>
</dbReference>
<sequence>MGDFVSISLKRGERPKYEDILKRTLKKWNGESKDNREIFKKADVWKRGLELVNEIETLSKSNNPNIKSNISPIVQFKQMILRDVTKEMIQTRKDFKLAEKGDYKSFKKLGLDNVSEVKKFKIQSQIYLVLLGKFRERTNQIYADNFQDNNTKKS</sequence>
<evidence type="ECO:0000313" key="1">
    <source>
        <dbReference type="EMBL" id="KKN51792.1"/>
    </source>
</evidence>
<gene>
    <name evidence="1" type="ORF">LCGC14_0618920</name>
</gene>
<organism evidence="1">
    <name type="scientific">marine sediment metagenome</name>
    <dbReference type="NCBI Taxonomy" id="412755"/>
    <lineage>
        <taxon>unclassified sequences</taxon>
        <taxon>metagenomes</taxon>
        <taxon>ecological metagenomes</taxon>
    </lineage>
</organism>
<proteinExistence type="predicted"/>
<accession>A0A0F9RPQ9</accession>
<comment type="caution">
    <text evidence="1">The sequence shown here is derived from an EMBL/GenBank/DDBJ whole genome shotgun (WGS) entry which is preliminary data.</text>
</comment>
<protein>
    <submittedName>
        <fullName evidence="1">Uncharacterized protein</fullName>
    </submittedName>
</protein>
<reference evidence="1" key="1">
    <citation type="journal article" date="2015" name="Nature">
        <title>Complex archaea that bridge the gap between prokaryotes and eukaryotes.</title>
        <authorList>
            <person name="Spang A."/>
            <person name="Saw J.H."/>
            <person name="Jorgensen S.L."/>
            <person name="Zaremba-Niedzwiedzka K."/>
            <person name="Martijn J."/>
            <person name="Lind A.E."/>
            <person name="van Eijk R."/>
            <person name="Schleper C."/>
            <person name="Guy L."/>
            <person name="Ettema T.J."/>
        </authorList>
    </citation>
    <scope>NUCLEOTIDE SEQUENCE</scope>
</reference>
<dbReference type="AlphaFoldDB" id="A0A0F9RPQ9"/>
<name>A0A0F9RPQ9_9ZZZZ</name>